<keyword evidence="2" id="KW-0472">Membrane</keyword>
<feature type="transmembrane region" description="Helical" evidence="2">
    <location>
        <begin position="108"/>
        <end position="130"/>
    </location>
</feature>
<keyword evidence="5" id="KW-1185">Reference proteome</keyword>
<organism evidence="4 5">
    <name type="scientific">Cellulomonas pakistanensis</name>
    <dbReference type="NCBI Taxonomy" id="992287"/>
    <lineage>
        <taxon>Bacteria</taxon>
        <taxon>Bacillati</taxon>
        <taxon>Actinomycetota</taxon>
        <taxon>Actinomycetes</taxon>
        <taxon>Micrococcales</taxon>
        <taxon>Cellulomonadaceae</taxon>
        <taxon>Cellulomonas</taxon>
    </lineage>
</organism>
<dbReference type="Gene3D" id="3.30.70.270">
    <property type="match status" value="1"/>
</dbReference>
<dbReference type="InterPro" id="IPR029787">
    <property type="entry name" value="Nucleotide_cyclase"/>
</dbReference>
<sequence>MSAPPPPRHLPVARRSGDPTLGLIRRVLLVCLLAGAAAVVAVAVLRWDDPLLRAASPVLLVVVLVFAWLVLRRPEATVPVSRTVLLGLDVLWLATMGSRLVGEQGGGWAALFPTTFMGLALFVVIGYLVFPTRFAALHAGAVVVAALVVGWTGLALGPSDGATRQHAVDLGRYGVYLAVLAAMVWVLSRTKEHAARAFQVAEHASAEAASMREMAYRDPLTGAANRRRLEDELAYQARVVGAGLDVALVYLDLDRFKEVNDVHGHAVGDRVLVAVGRALEEHVRSGDLVARLGGEEFLVVAPGLARADARALAERLRAAVPAAVRAQVPVDVTASLGVTALRAGEEPAAAIGRGDALMYRAKRAGRDRVAVDGEADPGDDAQPAAAAAPGDAPVARDTGAVQRAPRNPGQDGGSTLPLGADPVGDQPH</sequence>
<accession>A0A919PDM9</accession>
<name>A0A919PDM9_9CELL</name>
<protein>
    <recommendedName>
        <fullName evidence="3">GGDEF domain-containing protein</fullName>
    </recommendedName>
</protein>
<evidence type="ECO:0000259" key="3">
    <source>
        <dbReference type="PROSITE" id="PS50887"/>
    </source>
</evidence>
<reference evidence="4" key="1">
    <citation type="submission" date="2021-01" db="EMBL/GenBank/DDBJ databases">
        <title>Whole genome shotgun sequence of Cellulomonas pakistanensis NBRC 110800.</title>
        <authorList>
            <person name="Komaki H."/>
            <person name="Tamura T."/>
        </authorList>
    </citation>
    <scope>NUCLEOTIDE SEQUENCE</scope>
    <source>
        <strain evidence="4">NBRC 110800</strain>
    </source>
</reference>
<feature type="compositionally biased region" description="Low complexity" evidence="1">
    <location>
        <begin position="380"/>
        <end position="397"/>
    </location>
</feature>
<dbReference type="PANTHER" id="PTHR45138">
    <property type="entry name" value="REGULATORY COMPONENTS OF SENSORY TRANSDUCTION SYSTEM"/>
    <property type="match status" value="1"/>
</dbReference>
<feature type="transmembrane region" description="Helical" evidence="2">
    <location>
        <begin position="83"/>
        <end position="102"/>
    </location>
</feature>
<evidence type="ECO:0000313" key="4">
    <source>
        <dbReference type="EMBL" id="GIG37848.1"/>
    </source>
</evidence>
<dbReference type="EMBL" id="BONO01000030">
    <property type="protein sequence ID" value="GIG37848.1"/>
    <property type="molecule type" value="Genomic_DNA"/>
</dbReference>
<dbReference type="SUPFAM" id="SSF55073">
    <property type="entry name" value="Nucleotide cyclase"/>
    <property type="match status" value="1"/>
</dbReference>
<dbReference type="PANTHER" id="PTHR45138:SF9">
    <property type="entry name" value="DIGUANYLATE CYCLASE DGCM-RELATED"/>
    <property type="match status" value="1"/>
</dbReference>
<dbReference type="Pfam" id="PF00990">
    <property type="entry name" value="GGDEF"/>
    <property type="match status" value="1"/>
</dbReference>
<dbReference type="InterPro" id="IPR043128">
    <property type="entry name" value="Rev_trsase/Diguanyl_cyclase"/>
</dbReference>
<dbReference type="PROSITE" id="PS50887">
    <property type="entry name" value="GGDEF"/>
    <property type="match status" value="1"/>
</dbReference>
<evidence type="ECO:0000256" key="2">
    <source>
        <dbReference type="SAM" id="Phobius"/>
    </source>
</evidence>
<dbReference type="AlphaFoldDB" id="A0A919PDM9"/>
<feature type="region of interest" description="Disordered" evidence="1">
    <location>
        <begin position="371"/>
        <end position="428"/>
    </location>
</feature>
<feature type="transmembrane region" description="Helical" evidence="2">
    <location>
        <begin position="137"/>
        <end position="158"/>
    </location>
</feature>
<dbReference type="Proteomes" id="UP000642125">
    <property type="component" value="Unassembled WGS sequence"/>
</dbReference>
<feature type="transmembrane region" description="Helical" evidence="2">
    <location>
        <begin position="23"/>
        <end position="45"/>
    </location>
</feature>
<feature type="domain" description="GGDEF" evidence="3">
    <location>
        <begin position="244"/>
        <end position="374"/>
    </location>
</feature>
<evidence type="ECO:0000313" key="5">
    <source>
        <dbReference type="Proteomes" id="UP000642125"/>
    </source>
</evidence>
<proteinExistence type="predicted"/>
<feature type="transmembrane region" description="Helical" evidence="2">
    <location>
        <begin position="170"/>
        <end position="188"/>
    </location>
</feature>
<dbReference type="InterPro" id="IPR000160">
    <property type="entry name" value="GGDEF_dom"/>
</dbReference>
<dbReference type="RefSeq" id="WP_203669903.1">
    <property type="nucleotide sequence ID" value="NZ_BONO01000030.1"/>
</dbReference>
<gene>
    <name evidence="4" type="ORF">Cpa01nite_32290</name>
</gene>
<dbReference type="NCBIfam" id="TIGR00254">
    <property type="entry name" value="GGDEF"/>
    <property type="match status" value="1"/>
</dbReference>
<evidence type="ECO:0000256" key="1">
    <source>
        <dbReference type="SAM" id="MobiDB-lite"/>
    </source>
</evidence>
<dbReference type="GO" id="GO:1902201">
    <property type="term" value="P:negative regulation of bacterial-type flagellum-dependent cell motility"/>
    <property type="evidence" value="ECO:0007669"/>
    <property type="project" value="TreeGrafter"/>
</dbReference>
<dbReference type="GO" id="GO:0005886">
    <property type="term" value="C:plasma membrane"/>
    <property type="evidence" value="ECO:0007669"/>
    <property type="project" value="TreeGrafter"/>
</dbReference>
<dbReference type="GO" id="GO:0052621">
    <property type="term" value="F:diguanylate cyclase activity"/>
    <property type="evidence" value="ECO:0007669"/>
    <property type="project" value="TreeGrafter"/>
</dbReference>
<keyword evidence="2" id="KW-0812">Transmembrane</keyword>
<dbReference type="FunFam" id="3.30.70.270:FF:000001">
    <property type="entry name" value="Diguanylate cyclase domain protein"/>
    <property type="match status" value="1"/>
</dbReference>
<keyword evidence="2" id="KW-1133">Transmembrane helix</keyword>
<dbReference type="InterPro" id="IPR050469">
    <property type="entry name" value="Diguanylate_Cyclase"/>
</dbReference>
<dbReference type="CDD" id="cd01949">
    <property type="entry name" value="GGDEF"/>
    <property type="match status" value="1"/>
</dbReference>
<feature type="transmembrane region" description="Helical" evidence="2">
    <location>
        <begin position="51"/>
        <end position="71"/>
    </location>
</feature>
<dbReference type="GO" id="GO:0043709">
    <property type="term" value="P:cell adhesion involved in single-species biofilm formation"/>
    <property type="evidence" value="ECO:0007669"/>
    <property type="project" value="TreeGrafter"/>
</dbReference>
<dbReference type="SMART" id="SM00267">
    <property type="entry name" value="GGDEF"/>
    <property type="match status" value="1"/>
</dbReference>
<comment type="caution">
    <text evidence="4">The sequence shown here is derived from an EMBL/GenBank/DDBJ whole genome shotgun (WGS) entry which is preliminary data.</text>
</comment>